<name>A0A815PHK8_9BILA</name>
<reference evidence="2" key="1">
    <citation type="submission" date="2021-02" db="EMBL/GenBank/DDBJ databases">
        <authorList>
            <person name="Nowell W R."/>
        </authorList>
    </citation>
    <scope>NUCLEOTIDE SEQUENCE</scope>
</reference>
<dbReference type="Proteomes" id="UP000663829">
    <property type="component" value="Unassembled WGS sequence"/>
</dbReference>
<evidence type="ECO:0000313" key="4">
    <source>
        <dbReference type="EMBL" id="CAF4322867.1"/>
    </source>
</evidence>
<gene>
    <name evidence="2" type="ORF">GPM918_LOCUS34659</name>
    <name evidence="3" type="ORF">OVA965_LOCUS39813</name>
    <name evidence="4" type="ORF">SRO942_LOCUS35364</name>
    <name evidence="5" type="ORF">TMI583_LOCUS41174</name>
</gene>
<evidence type="ECO:0000313" key="5">
    <source>
        <dbReference type="EMBL" id="CAF4352982.1"/>
    </source>
</evidence>
<dbReference type="Proteomes" id="UP000677228">
    <property type="component" value="Unassembled WGS sequence"/>
</dbReference>
<keyword evidence="6" id="KW-1185">Reference proteome</keyword>
<keyword evidence="1" id="KW-0732">Signal</keyword>
<dbReference type="OrthoDB" id="9978136at2759"/>
<sequence>MANIILSAAAALLLAVIVTSSAKMSAYDLGRCIMSEGSIGYLAEKTALAFVCQRNSKHARNQEPSTAVLNLAKRVLAGKIPDLTKGASHWYSPRSMPSSAQKSKCSPPIGTGNMDCRGGLESVCSPSVKSYKPSWATRGYIEISGVRPCYFKFHKL</sequence>
<feature type="signal peptide" evidence="1">
    <location>
        <begin position="1"/>
        <end position="21"/>
    </location>
</feature>
<comment type="caution">
    <text evidence="2">The sequence shown here is derived from an EMBL/GenBank/DDBJ whole genome shotgun (WGS) entry which is preliminary data.</text>
</comment>
<dbReference type="EMBL" id="CAJOBA010064579">
    <property type="protein sequence ID" value="CAF4352982.1"/>
    <property type="molecule type" value="Genomic_DNA"/>
</dbReference>
<accession>A0A815PHK8</accession>
<evidence type="ECO:0000313" key="6">
    <source>
        <dbReference type="Proteomes" id="UP000663829"/>
    </source>
</evidence>
<dbReference type="EMBL" id="CAJOBC010084820">
    <property type="protein sequence ID" value="CAF4322867.1"/>
    <property type="molecule type" value="Genomic_DNA"/>
</dbReference>
<dbReference type="Proteomes" id="UP000682733">
    <property type="component" value="Unassembled WGS sequence"/>
</dbReference>
<protein>
    <submittedName>
        <fullName evidence="2">Uncharacterized protein</fullName>
    </submittedName>
</protein>
<dbReference type="Proteomes" id="UP000681722">
    <property type="component" value="Unassembled WGS sequence"/>
</dbReference>
<dbReference type="EMBL" id="CAJNOK010041969">
    <property type="protein sequence ID" value="CAF1561221.1"/>
    <property type="molecule type" value="Genomic_DNA"/>
</dbReference>
<evidence type="ECO:0000313" key="3">
    <source>
        <dbReference type="EMBL" id="CAF1561221.1"/>
    </source>
</evidence>
<evidence type="ECO:0000313" key="2">
    <source>
        <dbReference type="EMBL" id="CAF1448858.1"/>
    </source>
</evidence>
<dbReference type="AlphaFoldDB" id="A0A815PHK8"/>
<proteinExistence type="predicted"/>
<organism evidence="2 6">
    <name type="scientific">Didymodactylos carnosus</name>
    <dbReference type="NCBI Taxonomy" id="1234261"/>
    <lineage>
        <taxon>Eukaryota</taxon>
        <taxon>Metazoa</taxon>
        <taxon>Spiralia</taxon>
        <taxon>Gnathifera</taxon>
        <taxon>Rotifera</taxon>
        <taxon>Eurotatoria</taxon>
        <taxon>Bdelloidea</taxon>
        <taxon>Philodinida</taxon>
        <taxon>Philodinidae</taxon>
        <taxon>Didymodactylos</taxon>
    </lineage>
</organism>
<dbReference type="EMBL" id="CAJNOQ010019369">
    <property type="protein sequence ID" value="CAF1448858.1"/>
    <property type="molecule type" value="Genomic_DNA"/>
</dbReference>
<evidence type="ECO:0000256" key="1">
    <source>
        <dbReference type="SAM" id="SignalP"/>
    </source>
</evidence>
<feature type="chain" id="PRO_5036228493" evidence="1">
    <location>
        <begin position="22"/>
        <end position="156"/>
    </location>
</feature>